<reference evidence="1" key="1">
    <citation type="submission" date="2021-01" db="EMBL/GenBank/DDBJ databases">
        <title>Modified the classification status of verrucomicrobia.</title>
        <authorList>
            <person name="Feng X."/>
        </authorList>
    </citation>
    <scope>NUCLEOTIDE SEQUENCE</scope>
    <source>
        <strain evidence="1">KCTC 22041</strain>
    </source>
</reference>
<protein>
    <submittedName>
        <fullName evidence="1">Uncharacterized protein</fullName>
    </submittedName>
</protein>
<dbReference type="AlphaFoldDB" id="A0A934S7U9"/>
<name>A0A934S7U9_9BACT</name>
<sequence>MKSILCRVSRVTIHRWLSGRQVPEAETQQWAIERLSDPRNPPSERVQNDMFRLHNLTWDKSKEQWKLRITFNIGTKVVGKRESIPLPTRDPDMAIFGRSVALAMAKKLKLKVDCRKQKRK</sequence>
<evidence type="ECO:0000313" key="1">
    <source>
        <dbReference type="EMBL" id="MBK1884695.1"/>
    </source>
</evidence>
<accession>A0A934S7U9</accession>
<gene>
    <name evidence="1" type="ORF">JIN85_19950</name>
</gene>
<comment type="caution">
    <text evidence="1">The sequence shown here is derived from an EMBL/GenBank/DDBJ whole genome shotgun (WGS) entry which is preliminary data.</text>
</comment>
<dbReference type="RefSeq" id="WP_200274129.1">
    <property type="nucleotide sequence ID" value="NZ_JAENIJ010000076.1"/>
</dbReference>
<dbReference type="EMBL" id="JAENIJ010000076">
    <property type="protein sequence ID" value="MBK1884695.1"/>
    <property type="molecule type" value="Genomic_DNA"/>
</dbReference>
<organism evidence="1 2">
    <name type="scientific">Luteolibacter pohnpeiensis</name>
    <dbReference type="NCBI Taxonomy" id="454153"/>
    <lineage>
        <taxon>Bacteria</taxon>
        <taxon>Pseudomonadati</taxon>
        <taxon>Verrucomicrobiota</taxon>
        <taxon>Verrucomicrobiia</taxon>
        <taxon>Verrucomicrobiales</taxon>
        <taxon>Verrucomicrobiaceae</taxon>
        <taxon>Luteolibacter</taxon>
    </lineage>
</organism>
<proteinExistence type="predicted"/>
<keyword evidence="2" id="KW-1185">Reference proteome</keyword>
<dbReference type="Proteomes" id="UP000603141">
    <property type="component" value="Unassembled WGS sequence"/>
</dbReference>
<evidence type="ECO:0000313" key="2">
    <source>
        <dbReference type="Proteomes" id="UP000603141"/>
    </source>
</evidence>